<evidence type="ECO:0000313" key="10">
    <source>
        <dbReference type="Proteomes" id="UP000051451"/>
    </source>
</evidence>
<dbReference type="PRINTS" id="PR00990">
    <property type="entry name" value="RIBOKINASE"/>
</dbReference>
<accession>A0A0R1VH41</accession>
<dbReference type="Gene3D" id="3.40.1190.20">
    <property type="match status" value="1"/>
</dbReference>
<evidence type="ECO:0000259" key="8">
    <source>
        <dbReference type="Pfam" id="PF00294"/>
    </source>
</evidence>
<keyword evidence="10" id="KW-1185">Reference proteome</keyword>
<dbReference type="EMBL" id="AZGB01000027">
    <property type="protein sequence ID" value="KRM04581.1"/>
    <property type="molecule type" value="Genomic_DNA"/>
</dbReference>
<keyword evidence="2 6" id="KW-0808">Transferase</keyword>
<dbReference type="GO" id="GO:0005524">
    <property type="term" value="F:ATP binding"/>
    <property type="evidence" value="ECO:0007669"/>
    <property type="project" value="UniProtKB-KW"/>
</dbReference>
<evidence type="ECO:0000256" key="2">
    <source>
        <dbReference type="ARBA" id="ARBA00022679"/>
    </source>
</evidence>
<dbReference type="InterPro" id="IPR002173">
    <property type="entry name" value="Carboh/pur_kinase_PfkB_CS"/>
</dbReference>
<dbReference type="GO" id="GO:2001059">
    <property type="term" value="P:D-tagatose 6-phosphate catabolic process"/>
    <property type="evidence" value="ECO:0007669"/>
    <property type="project" value="UniProtKB-UniPathway"/>
</dbReference>
<dbReference type="Pfam" id="PF00294">
    <property type="entry name" value="PfkB"/>
    <property type="match status" value="1"/>
</dbReference>
<evidence type="ECO:0000256" key="4">
    <source>
        <dbReference type="ARBA" id="ARBA00022777"/>
    </source>
</evidence>
<dbReference type="GO" id="GO:0005988">
    <property type="term" value="P:lactose metabolic process"/>
    <property type="evidence" value="ECO:0007669"/>
    <property type="project" value="UniProtKB-KW"/>
</dbReference>
<dbReference type="GO" id="GO:0009024">
    <property type="term" value="F:tagatose-6-phosphate kinase activity"/>
    <property type="evidence" value="ECO:0007669"/>
    <property type="project" value="UniProtKB-EC"/>
</dbReference>
<comment type="similarity">
    <text evidence="6">Belongs to the carbohydrate kinase PfkB family. LacC subfamily.</text>
</comment>
<keyword evidence="4 7" id="KW-0418">Kinase</keyword>
<comment type="catalytic activity">
    <reaction evidence="6">
        <text>D-tagatofuranose 6-phosphate + ATP = D-tagatofuranose 1,6-bisphosphate + ADP + H(+)</text>
        <dbReference type="Rhea" id="RHEA:12420"/>
        <dbReference type="ChEBI" id="CHEBI:15378"/>
        <dbReference type="ChEBI" id="CHEBI:30616"/>
        <dbReference type="ChEBI" id="CHEBI:58694"/>
        <dbReference type="ChEBI" id="CHEBI:58695"/>
        <dbReference type="ChEBI" id="CHEBI:456216"/>
        <dbReference type="EC" id="2.7.1.144"/>
    </reaction>
</comment>
<dbReference type="GeneID" id="98319927"/>
<protein>
    <recommendedName>
        <fullName evidence="6">Tagatose-6-phosphate kinase</fullName>
        <ecNumber evidence="6">2.7.1.144</ecNumber>
    </recommendedName>
</protein>
<keyword evidence="5 6" id="KW-0067">ATP-binding</keyword>
<proteinExistence type="inferred from homology"/>
<feature type="domain" description="Carbohydrate kinase PfkB" evidence="8">
    <location>
        <begin position="12"/>
        <end position="297"/>
    </location>
</feature>
<dbReference type="RefSeq" id="WP_057872622.1">
    <property type="nucleotide sequence ID" value="NZ_AZGB01000027.1"/>
</dbReference>
<dbReference type="SUPFAM" id="SSF53613">
    <property type="entry name" value="Ribokinase-like"/>
    <property type="match status" value="1"/>
</dbReference>
<dbReference type="PANTHER" id="PTHR46566">
    <property type="entry name" value="1-PHOSPHOFRUCTOKINASE-RELATED"/>
    <property type="match status" value="1"/>
</dbReference>
<organism evidence="9 10">
    <name type="scientific">Liquorilactobacillus ghanensis DSM 18630</name>
    <dbReference type="NCBI Taxonomy" id="1423750"/>
    <lineage>
        <taxon>Bacteria</taxon>
        <taxon>Bacillati</taxon>
        <taxon>Bacillota</taxon>
        <taxon>Bacilli</taxon>
        <taxon>Lactobacillales</taxon>
        <taxon>Lactobacillaceae</taxon>
        <taxon>Liquorilactobacillus</taxon>
    </lineage>
</organism>
<evidence type="ECO:0000313" key="9">
    <source>
        <dbReference type="EMBL" id="KRM04581.1"/>
    </source>
</evidence>
<comment type="pathway">
    <text evidence="6">Carbohydrate metabolism; D-tagatose 6-phosphate degradation; D-glyceraldehyde 3-phosphate and glycerone phosphate from D-tagatose 6-phosphate: step 1/2.</text>
</comment>
<evidence type="ECO:0000256" key="1">
    <source>
        <dbReference type="ARBA" id="ARBA00005380"/>
    </source>
</evidence>
<comment type="similarity">
    <text evidence="1">Belongs to the carbohydrate kinase pfkB family.</text>
</comment>
<dbReference type="AlphaFoldDB" id="A0A0R1VH41"/>
<dbReference type="PATRIC" id="fig|1423750.3.peg.2308"/>
<sequence length="316" mass="34813">MILTITVNPSVDYLYKTKKFKSGDLNRVTLQKKMVGGKGINAARVASLLGSNVTTTGFIGGENGKYILEQSNCEMLFKSSFIGINENTRNCFTIIDDDGEKTEINEYGGSVKKNNYIELLDLIKYIINNNKITAISINGSLSPNMKDNSYQLLINEIKKVNAEIKTILDSSGTGLINALEGENKPDYIKPNENELSDFLNTEVTTNPHKIKEEILNSKLSDINNIFVSLGNKGVVVKHYEKYFYAQLPPIKAVNTEGSGDSMVGGLLASLDMHADIQKQIAFAISAGTANALEEKTGFIGIEKFKYFLKKVSIVQL</sequence>
<reference evidence="9 10" key="1">
    <citation type="journal article" date="2015" name="Genome Announc.">
        <title>Expanding the biotechnology potential of lactobacilli through comparative genomics of 213 strains and associated genera.</title>
        <authorList>
            <person name="Sun Z."/>
            <person name="Harris H.M."/>
            <person name="McCann A."/>
            <person name="Guo C."/>
            <person name="Argimon S."/>
            <person name="Zhang W."/>
            <person name="Yang X."/>
            <person name="Jeffery I.B."/>
            <person name="Cooney J.C."/>
            <person name="Kagawa T.F."/>
            <person name="Liu W."/>
            <person name="Song Y."/>
            <person name="Salvetti E."/>
            <person name="Wrobel A."/>
            <person name="Rasinkangas P."/>
            <person name="Parkhill J."/>
            <person name="Rea M.C."/>
            <person name="O'Sullivan O."/>
            <person name="Ritari J."/>
            <person name="Douillard F.P."/>
            <person name="Paul Ross R."/>
            <person name="Yang R."/>
            <person name="Briner A.E."/>
            <person name="Felis G.E."/>
            <person name="de Vos W.M."/>
            <person name="Barrangou R."/>
            <person name="Klaenhammer T.R."/>
            <person name="Caufield P.W."/>
            <person name="Cui Y."/>
            <person name="Zhang H."/>
            <person name="O'Toole P.W."/>
        </authorList>
    </citation>
    <scope>NUCLEOTIDE SEQUENCE [LARGE SCALE GENOMIC DNA]</scope>
    <source>
        <strain evidence="9 10">DSM 18630</strain>
    </source>
</reference>
<dbReference type="PIRSF" id="PIRSF000535">
    <property type="entry name" value="1PFK/6PFK/LacC"/>
    <property type="match status" value="1"/>
</dbReference>
<dbReference type="PROSITE" id="PS00584">
    <property type="entry name" value="PFKB_KINASES_2"/>
    <property type="match status" value="1"/>
</dbReference>
<keyword evidence="6" id="KW-0423">Lactose metabolism</keyword>
<dbReference type="EC" id="2.7.1.144" evidence="6"/>
<dbReference type="CDD" id="cd01164">
    <property type="entry name" value="FruK_PfkB_like"/>
    <property type="match status" value="1"/>
</dbReference>
<dbReference type="InterPro" id="IPR011611">
    <property type="entry name" value="PfkB_dom"/>
</dbReference>
<evidence type="ECO:0000256" key="7">
    <source>
        <dbReference type="RuleBase" id="RU003704"/>
    </source>
</evidence>
<dbReference type="STRING" id="1423750.FC89_GL002269"/>
<evidence type="ECO:0000256" key="5">
    <source>
        <dbReference type="ARBA" id="ARBA00022840"/>
    </source>
</evidence>
<dbReference type="OrthoDB" id="9801219at2"/>
<gene>
    <name evidence="9" type="ORF">FC89_GL002269</name>
</gene>
<evidence type="ECO:0000256" key="6">
    <source>
        <dbReference type="PIRNR" id="PIRNR000535"/>
    </source>
</evidence>
<dbReference type="InterPro" id="IPR002139">
    <property type="entry name" value="Ribo/fructo_kinase"/>
</dbReference>
<dbReference type="GO" id="GO:0008443">
    <property type="term" value="F:phosphofructokinase activity"/>
    <property type="evidence" value="ECO:0007669"/>
    <property type="project" value="TreeGrafter"/>
</dbReference>
<dbReference type="PANTHER" id="PTHR46566:SF5">
    <property type="entry name" value="1-PHOSPHOFRUCTOKINASE"/>
    <property type="match status" value="1"/>
</dbReference>
<name>A0A0R1VH41_9LACO</name>
<dbReference type="Proteomes" id="UP000051451">
    <property type="component" value="Unassembled WGS sequence"/>
</dbReference>
<keyword evidence="3 6" id="KW-0547">Nucleotide-binding</keyword>
<dbReference type="NCBIfam" id="TIGR03168">
    <property type="entry name" value="1-PFK"/>
    <property type="match status" value="1"/>
</dbReference>
<comment type="caution">
    <text evidence="9">The sequence shown here is derived from an EMBL/GenBank/DDBJ whole genome shotgun (WGS) entry which is preliminary data.</text>
</comment>
<dbReference type="UniPathway" id="UPA00704">
    <property type="reaction ID" value="UER00715"/>
</dbReference>
<evidence type="ECO:0000256" key="3">
    <source>
        <dbReference type="ARBA" id="ARBA00022741"/>
    </source>
</evidence>
<dbReference type="InterPro" id="IPR017583">
    <property type="entry name" value="Tagatose/fructose_Pkinase"/>
</dbReference>
<dbReference type="InterPro" id="IPR029056">
    <property type="entry name" value="Ribokinase-like"/>
</dbReference>
<dbReference type="GO" id="GO:0005829">
    <property type="term" value="C:cytosol"/>
    <property type="evidence" value="ECO:0007669"/>
    <property type="project" value="TreeGrafter"/>
</dbReference>